<feature type="compositionally biased region" description="Low complexity" evidence="1">
    <location>
        <begin position="165"/>
        <end position="180"/>
    </location>
</feature>
<organism evidence="2 5">
    <name type="scientific">Pseudoduganella albidiflava</name>
    <dbReference type="NCBI Taxonomy" id="321983"/>
    <lineage>
        <taxon>Bacteria</taxon>
        <taxon>Pseudomonadati</taxon>
        <taxon>Pseudomonadota</taxon>
        <taxon>Betaproteobacteria</taxon>
        <taxon>Burkholderiales</taxon>
        <taxon>Oxalobacteraceae</taxon>
        <taxon>Telluria group</taxon>
        <taxon>Pseudoduganella</taxon>
    </lineage>
</organism>
<reference evidence="3 4" key="2">
    <citation type="submission" date="2019-02" db="EMBL/GenBank/DDBJ databases">
        <title>Draft Genome Sequences of Six Type Strains of the Genus Massilia.</title>
        <authorList>
            <person name="Miess H."/>
            <person name="Frediansyhah A."/>
            <person name="Gross H."/>
        </authorList>
    </citation>
    <scope>NUCLEOTIDE SEQUENCE [LARGE SCALE GENOMIC DNA]</scope>
    <source>
        <strain evidence="3 4">DSM 17472</strain>
    </source>
</reference>
<dbReference type="RefSeq" id="WP_131147301.1">
    <property type="nucleotide sequence ID" value="NZ_BMWV01000018.1"/>
</dbReference>
<gene>
    <name evidence="3" type="ORF">EYF70_21940</name>
    <name evidence="2" type="ORF">GCM10007387_53540</name>
</gene>
<evidence type="ECO:0000313" key="4">
    <source>
        <dbReference type="Proteomes" id="UP000292307"/>
    </source>
</evidence>
<keyword evidence="4" id="KW-1185">Reference proteome</keyword>
<protein>
    <submittedName>
        <fullName evidence="2">Uncharacterized protein</fullName>
    </submittedName>
</protein>
<reference evidence="2" key="1">
    <citation type="journal article" date="2014" name="Int. J. Syst. Evol. Microbiol.">
        <title>Complete genome sequence of Corynebacterium casei LMG S-19264T (=DSM 44701T), isolated from a smear-ripened cheese.</title>
        <authorList>
            <consortium name="US DOE Joint Genome Institute (JGI-PGF)"/>
            <person name="Walter F."/>
            <person name="Albersmeier A."/>
            <person name="Kalinowski J."/>
            <person name="Ruckert C."/>
        </authorList>
    </citation>
    <scope>NUCLEOTIDE SEQUENCE</scope>
    <source>
        <strain evidence="2">KCTC 12343</strain>
    </source>
</reference>
<evidence type="ECO:0000256" key="1">
    <source>
        <dbReference type="SAM" id="MobiDB-lite"/>
    </source>
</evidence>
<dbReference type="AlphaFoldDB" id="A0A411X2R6"/>
<name>A0A411X2R6_9BURK</name>
<sequence length="195" mass="21223">MLQASPGREKMGMDHCLEGRFPEKQGPSPFFCGPFPRPERERGGGQGLMQIKLFSSVQLDNGYQKTIRVDMIKHRTDAVISDLVDAAHGGEAGRSGRRKRHVLRQALYALVRLAKVEQLADMRLDAERAAGGMVGTGQRRHTRALLHKISMDVHAGQARLESEWASAQAAKPAPSSAVASDGQALPDVENDCGKT</sequence>
<dbReference type="Proteomes" id="UP000292307">
    <property type="component" value="Chromosome"/>
</dbReference>
<evidence type="ECO:0000313" key="3">
    <source>
        <dbReference type="EMBL" id="QBI03198.1"/>
    </source>
</evidence>
<dbReference type="OrthoDB" id="8704354at2"/>
<dbReference type="EMBL" id="BMWV01000018">
    <property type="protein sequence ID" value="GGY64448.1"/>
    <property type="molecule type" value="Genomic_DNA"/>
</dbReference>
<dbReference type="EMBL" id="CP036401">
    <property type="protein sequence ID" value="QBI03198.1"/>
    <property type="molecule type" value="Genomic_DNA"/>
</dbReference>
<reference evidence="2" key="3">
    <citation type="submission" date="2022-12" db="EMBL/GenBank/DDBJ databases">
        <authorList>
            <person name="Sun Q."/>
            <person name="Kim S."/>
        </authorList>
    </citation>
    <scope>NUCLEOTIDE SEQUENCE</scope>
    <source>
        <strain evidence="2">KCTC 12343</strain>
    </source>
</reference>
<dbReference type="Proteomes" id="UP000628442">
    <property type="component" value="Unassembled WGS sequence"/>
</dbReference>
<feature type="region of interest" description="Disordered" evidence="1">
    <location>
        <begin position="165"/>
        <end position="195"/>
    </location>
</feature>
<proteinExistence type="predicted"/>
<accession>A0A411X2R6</accession>
<evidence type="ECO:0000313" key="5">
    <source>
        <dbReference type="Proteomes" id="UP000628442"/>
    </source>
</evidence>
<evidence type="ECO:0000313" key="2">
    <source>
        <dbReference type="EMBL" id="GGY64448.1"/>
    </source>
</evidence>